<dbReference type="EMBL" id="FPCH01000001">
    <property type="protein sequence ID" value="SFV27102.1"/>
    <property type="molecule type" value="Genomic_DNA"/>
</dbReference>
<keyword evidence="3" id="KW-1185">Reference proteome</keyword>
<reference evidence="3" key="1">
    <citation type="submission" date="2016-10" db="EMBL/GenBank/DDBJ databases">
        <authorList>
            <person name="Varghese N."/>
            <person name="Submissions S."/>
        </authorList>
    </citation>
    <scope>NUCLEOTIDE SEQUENCE [LARGE SCALE GENOMIC DNA]</scope>
    <source>
        <strain evidence="3">DSM 1565</strain>
    </source>
</reference>
<evidence type="ECO:0008006" key="4">
    <source>
        <dbReference type="Google" id="ProtNLM"/>
    </source>
</evidence>
<organism evidence="2 3">
    <name type="scientific">Hyphomicrobium facile</name>
    <dbReference type="NCBI Taxonomy" id="51670"/>
    <lineage>
        <taxon>Bacteria</taxon>
        <taxon>Pseudomonadati</taxon>
        <taxon>Pseudomonadota</taxon>
        <taxon>Alphaproteobacteria</taxon>
        <taxon>Hyphomicrobiales</taxon>
        <taxon>Hyphomicrobiaceae</taxon>
        <taxon>Hyphomicrobium</taxon>
    </lineage>
</organism>
<dbReference type="OrthoDB" id="559533at356"/>
<dbReference type="RefSeq" id="WP_092864184.1">
    <property type="nucleotide sequence ID" value="NZ_FPCH01000001.1"/>
</dbReference>
<feature type="chain" id="PRO_5011711511" description="Lipoprotein" evidence="1">
    <location>
        <begin position="30"/>
        <end position="239"/>
    </location>
</feature>
<dbReference type="Proteomes" id="UP000199423">
    <property type="component" value="Unassembled WGS sequence"/>
</dbReference>
<protein>
    <recommendedName>
        <fullName evidence="4">Lipoprotein</fullName>
    </recommendedName>
</protein>
<keyword evidence="1" id="KW-0732">Signal</keyword>
<accession>A0A1I7MXG3</accession>
<proteinExistence type="predicted"/>
<evidence type="ECO:0000313" key="2">
    <source>
        <dbReference type="EMBL" id="SFV27102.1"/>
    </source>
</evidence>
<gene>
    <name evidence="2" type="ORF">SAMN04488557_0678</name>
</gene>
<sequence>MFWASRKPAALLPIAICCLLAGCFEIDTAANFNEKGEANLKLEFAISAELMAIAANPNFQKDGQSPIDMMNKCGEAIPDTERPKGVKSVKSTPGQRSGMFTCTLEVELSDPVAAFASLKERQPDGPTLSIEKLPSADAYRIAATLTPSKDSPFNSDKPEDQIASSIATAMFANRFISIAISGLRIENHNGEGVPDQTKAIWKIPLLGLIGPGASRPFQVQADVIYSEPWYIKLKRKFLG</sequence>
<name>A0A1I7MXG3_9HYPH</name>
<evidence type="ECO:0000256" key="1">
    <source>
        <dbReference type="SAM" id="SignalP"/>
    </source>
</evidence>
<feature type="signal peptide" evidence="1">
    <location>
        <begin position="1"/>
        <end position="29"/>
    </location>
</feature>
<dbReference type="PROSITE" id="PS51257">
    <property type="entry name" value="PROKAR_LIPOPROTEIN"/>
    <property type="match status" value="1"/>
</dbReference>
<evidence type="ECO:0000313" key="3">
    <source>
        <dbReference type="Proteomes" id="UP000199423"/>
    </source>
</evidence>
<dbReference type="AlphaFoldDB" id="A0A1I7MXG3"/>